<organism evidence="2 3">
    <name type="scientific">Actinopolymorpha pittospori</name>
    <dbReference type="NCBI Taxonomy" id="648752"/>
    <lineage>
        <taxon>Bacteria</taxon>
        <taxon>Bacillati</taxon>
        <taxon>Actinomycetota</taxon>
        <taxon>Actinomycetes</taxon>
        <taxon>Propionibacteriales</taxon>
        <taxon>Actinopolymorphaceae</taxon>
        <taxon>Actinopolymorpha</taxon>
    </lineage>
</organism>
<protein>
    <submittedName>
        <fullName evidence="2">ABC-2 type transport system permease protein</fullName>
    </submittedName>
</protein>
<keyword evidence="1" id="KW-0732">Signal</keyword>
<dbReference type="Proteomes" id="UP000638648">
    <property type="component" value="Unassembled WGS sequence"/>
</dbReference>
<gene>
    <name evidence="2" type="ORF">HEB94_000983</name>
</gene>
<dbReference type="RefSeq" id="WP_192748752.1">
    <property type="nucleotide sequence ID" value="NZ_BAABJL010000072.1"/>
</dbReference>
<dbReference type="PROSITE" id="PS51257">
    <property type="entry name" value="PROKAR_LIPOPROTEIN"/>
    <property type="match status" value="1"/>
</dbReference>
<evidence type="ECO:0000313" key="2">
    <source>
        <dbReference type="EMBL" id="MBE1604135.1"/>
    </source>
</evidence>
<evidence type="ECO:0000313" key="3">
    <source>
        <dbReference type="Proteomes" id="UP000638648"/>
    </source>
</evidence>
<keyword evidence="3" id="KW-1185">Reference proteome</keyword>
<feature type="chain" id="PRO_5037356814" evidence="1">
    <location>
        <begin position="35"/>
        <end position="160"/>
    </location>
</feature>
<evidence type="ECO:0000256" key="1">
    <source>
        <dbReference type="SAM" id="SignalP"/>
    </source>
</evidence>
<feature type="signal peptide" evidence="1">
    <location>
        <begin position="1"/>
        <end position="34"/>
    </location>
</feature>
<comment type="caution">
    <text evidence="2">The sequence shown here is derived from an EMBL/GenBank/DDBJ whole genome shotgun (WGS) entry which is preliminary data.</text>
</comment>
<dbReference type="AlphaFoldDB" id="A0A927MVM8"/>
<sequence>MSRTMTLCTRARTPRILLAALTTVLLVTASSCGAAGVTRARVEAAIGPTFANLYSLQRYQQGYPKVSGDKIPSKATCDKGGAAQPDEGPGNDWICTIVWQVAGPGTSATAVYNLHIQTTGCYSADGDSPPAINGQQMLDSFDGTPFLNPLWEFEGCFDNG</sequence>
<reference evidence="2" key="1">
    <citation type="submission" date="2020-10" db="EMBL/GenBank/DDBJ databases">
        <title>Sequencing the genomes of 1000 actinobacteria strains.</title>
        <authorList>
            <person name="Klenk H.-P."/>
        </authorList>
    </citation>
    <scope>NUCLEOTIDE SEQUENCE</scope>
    <source>
        <strain evidence="2">DSM 45354</strain>
    </source>
</reference>
<name>A0A927MVM8_9ACTN</name>
<accession>A0A927MVM8</accession>
<dbReference type="EMBL" id="JADBEM010000001">
    <property type="protein sequence ID" value="MBE1604135.1"/>
    <property type="molecule type" value="Genomic_DNA"/>
</dbReference>
<proteinExistence type="predicted"/>